<feature type="region of interest" description="Disordered" evidence="7">
    <location>
        <begin position="1"/>
        <end position="154"/>
    </location>
</feature>
<evidence type="ECO:0000256" key="3">
    <source>
        <dbReference type="ARBA" id="ARBA00023015"/>
    </source>
</evidence>
<evidence type="ECO:0000256" key="4">
    <source>
        <dbReference type="ARBA" id="ARBA00023125"/>
    </source>
</evidence>
<feature type="domain" description="AXH" evidence="8">
    <location>
        <begin position="605"/>
        <end position="736"/>
    </location>
</feature>
<dbReference type="GO" id="GO:0003677">
    <property type="term" value="F:DNA binding"/>
    <property type="evidence" value="ECO:0007669"/>
    <property type="project" value="UniProtKB-KW"/>
</dbReference>
<evidence type="ECO:0000259" key="8">
    <source>
        <dbReference type="PROSITE" id="PS51148"/>
    </source>
</evidence>
<dbReference type="SUPFAM" id="SSF102031">
    <property type="entry name" value="AXH domain"/>
    <property type="match status" value="1"/>
</dbReference>
<keyword evidence="2" id="KW-0678">Repressor</keyword>
<proteinExistence type="predicted"/>
<comment type="subcellular location">
    <subcellularLocation>
        <location evidence="1">Nucleus</location>
    </subcellularLocation>
</comment>
<evidence type="ECO:0000256" key="5">
    <source>
        <dbReference type="ARBA" id="ARBA00023163"/>
    </source>
</evidence>
<feature type="compositionally biased region" description="Low complexity" evidence="7">
    <location>
        <begin position="1"/>
        <end position="13"/>
    </location>
</feature>
<feature type="compositionally biased region" description="Polar residues" evidence="7">
    <location>
        <begin position="864"/>
        <end position="881"/>
    </location>
</feature>
<keyword evidence="9" id="KW-1185">Reference proteome</keyword>
<reference evidence="10" key="1">
    <citation type="submission" date="2025-08" db="UniProtKB">
        <authorList>
            <consortium name="RefSeq"/>
        </authorList>
    </citation>
    <scope>IDENTIFICATION</scope>
</reference>
<feature type="compositionally biased region" description="Basic and acidic residues" evidence="7">
    <location>
        <begin position="61"/>
        <end position="72"/>
    </location>
</feature>
<feature type="region of interest" description="Disordered" evidence="7">
    <location>
        <begin position="848"/>
        <end position="911"/>
    </location>
</feature>
<dbReference type="KEGG" id="aplc:110980021"/>
<feature type="region of interest" description="Disordered" evidence="7">
    <location>
        <begin position="571"/>
        <end position="593"/>
    </location>
</feature>
<feature type="region of interest" description="Disordered" evidence="7">
    <location>
        <begin position="364"/>
        <end position="390"/>
    </location>
</feature>
<dbReference type="GO" id="GO:0006355">
    <property type="term" value="P:regulation of DNA-templated transcription"/>
    <property type="evidence" value="ECO:0007669"/>
    <property type="project" value="InterPro"/>
</dbReference>
<feature type="compositionally biased region" description="Polar residues" evidence="7">
    <location>
        <begin position="138"/>
        <end position="150"/>
    </location>
</feature>
<evidence type="ECO:0000256" key="2">
    <source>
        <dbReference type="ARBA" id="ARBA00022491"/>
    </source>
</evidence>
<name>A0A8B7YHC0_ACAPL</name>
<keyword evidence="3" id="KW-0805">Transcription regulation</keyword>
<accession>A0A8B7YHC0</accession>
<dbReference type="Pfam" id="PF08517">
    <property type="entry name" value="AXH"/>
    <property type="match status" value="1"/>
</dbReference>
<dbReference type="InterPro" id="IPR003652">
    <property type="entry name" value="Ataxin_AXH_dom"/>
</dbReference>
<evidence type="ECO:0000313" key="10">
    <source>
        <dbReference type="RefSeq" id="XP_022091977.1"/>
    </source>
</evidence>
<dbReference type="RefSeq" id="XP_022091977.1">
    <property type="nucleotide sequence ID" value="XM_022236285.1"/>
</dbReference>
<keyword evidence="6" id="KW-0539">Nucleus</keyword>
<evidence type="ECO:0000256" key="7">
    <source>
        <dbReference type="SAM" id="MobiDB-lite"/>
    </source>
</evidence>
<dbReference type="Proteomes" id="UP000694845">
    <property type="component" value="Unplaced"/>
</dbReference>
<keyword evidence="4" id="KW-0238">DNA-binding</keyword>
<evidence type="ECO:0000313" key="9">
    <source>
        <dbReference type="Proteomes" id="UP000694845"/>
    </source>
</evidence>
<sequence length="932" mass="101900">MSQQGSSSEKQSSAARNTAYHAGFPRQGLPLQYRATDTVHHATSETPHHPSRPPNFAQPWRVEHPLSHHTVSERVYSASPEATRISSMGNKNDPNKSPTSLGSTGALSSKGELLGTTDRQDRNQLKLVRAGSQETRDGSTPTSHPTQPHSSDWLKHSLSQTLTRPSLTDSQVVPLVTPAALADMGHLYKLPTASSPSRPQIYPSGMFAPLYTSASATPPQFPAYTSPSAVQVSTVPTFSPYLHVSGYPLGYPVVAAQGTVEPSPYPTVESYSAMLASMGSQVQQAQGSRLPVTTYLPPGVIPLPYGTQITPGIPGLSLLPKGAVQESVPAVAYINQQLAGPGILQSGPHVLTGLVPVSSSMISFPPRTEDEANRHDQSQEKGGEQEQMATPVIEGAGEERVMQRHSEALPRRTFAAKPHVMFDKPEVPHTAQLQKIEPAVQLTPADRQSEQDRTPYAVTGTRHESVITAVSLSSDKSRPSSQEEHPVYTVGEHSHWGASIERTGAFPISVPPAVQHSPQVRFQLSPSPQARPSPTIIHTPSAETDGVPPPVMPPSTQNQMTYVIPATERVQQNQSHHHPQGAMGHSSPVEPNHSQVQHLLGLPQIPASPFSNIPSYFTRGSVIQLASGELKRVEDIRTEDFVHSADMCEGLKIDSSTVVRINELPDNGVALISFLVGEHKAQVSLEAPMEHPFFVFGQGWSAVRPERSLKSYNLSCHKLAVGDVCVSLTVKDKNGRWLHRPQQSEQPLSQQHQLQPHQVQVYQQLPPQQQRQQQEIPMQSSFSATPKELPSWSPEPKRRLLEPVQEDANWEDKAHLRPATSWQRNSQQHSSSHLEAPLRYTFAVPPPVSATVSSEQPVSEGKLTEQTDSNANMVLVRTTNAVAEEKSQKSSPRTDSKPLQPLKRRWSDPMHRAQLAAEQEKYTLSTKPTESQ</sequence>
<feature type="compositionally biased region" description="Basic and acidic residues" evidence="7">
    <location>
        <begin position="37"/>
        <end position="48"/>
    </location>
</feature>
<feature type="compositionally biased region" description="Basic and acidic residues" evidence="7">
    <location>
        <begin position="883"/>
        <end position="896"/>
    </location>
</feature>
<feature type="region of interest" description="Disordered" evidence="7">
    <location>
        <begin position="766"/>
        <end position="797"/>
    </location>
</feature>
<evidence type="ECO:0000256" key="6">
    <source>
        <dbReference type="ARBA" id="ARBA00023242"/>
    </source>
</evidence>
<feature type="compositionally biased region" description="Basic and acidic residues" evidence="7">
    <location>
        <begin position="367"/>
        <end position="384"/>
    </location>
</feature>
<dbReference type="OrthoDB" id="10000452at2759"/>
<dbReference type="PANTHER" id="PTHR13392">
    <property type="entry name" value="ATAXIN 1"/>
    <property type="match status" value="1"/>
</dbReference>
<dbReference type="PANTHER" id="PTHR13392:SF13">
    <property type="entry name" value="AXH DOMAIN-CONTAINING PROTEIN"/>
    <property type="match status" value="1"/>
</dbReference>
<gene>
    <name evidence="10" type="primary">LOC110980021</name>
</gene>
<dbReference type="AlphaFoldDB" id="A0A8B7YHC0"/>
<dbReference type="GO" id="GO:0003723">
    <property type="term" value="F:RNA binding"/>
    <property type="evidence" value="ECO:0007669"/>
    <property type="project" value="InterPro"/>
</dbReference>
<keyword evidence="5" id="KW-0804">Transcription</keyword>
<organism evidence="9 10">
    <name type="scientific">Acanthaster planci</name>
    <name type="common">Crown-of-thorns starfish</name>
    <dbReference type="NCBI Taxonomy" id="133434"/>
    <lineage>
        <taxon>Eukaryota</taxon>
        <taxon>Metazoa</taxon>
        <taxon>Echinodermata</taxon>
        <taxon>Eleutherozoa</taxon>
        <taxon>Asterozoa</taxon>
        <taxon>Asteroidea</taxon>
        <taxon>Valvatacea</taxon>
        <taxon>Valvatida</taxon>
        <taxon>Acanthasteridae</taxon>
        <taxon>Acanthaster</taxon>
    </lineage>
</organism>
<feature type="compositionally biased region" description="Low complexity" evidence="7">
    <location>
        <begin position="766"/>
        <end position="775"/>
    </location>
</feature>
<feature type="compositionally biased region" description="Polar residues" evidence="7">
    <location>
        <begin position="84"/>
        <end position="107"/>
    </location>
</feature>
<dbReference type="SMART" id="SM00536">
    <property type="entry name" value="AXH"/>
    <property type="match status" value="1"/>
</dbReference>
<dbReference type="OMA" id="VHSADMC"/>
<protein>
    <submittedName>
        <fullName evidence="10">Ataxin-1-like</fullName>
    </submittedName>
</protein>
<dbReference type="PROSITE" id="PS51148">
    <property type="entry name" value="AXH"/>
    <property type="match status" value="1"/>
</dbReference>
<dbReference type="InterPro" id="IPR036096">
    <property type="entry name" value="Ataxin_AXH_dom_sf"/>
</dbReference>
<dbReference type="Gene3D" id="2.170.16.10">
    <property type="entry name" value="Hedgehog/Intein (Hint) domain"/>
    <property type="match status" value="1"/>
</dbReference>
<dbReference type="InterPro" id="IPR043404">
    <property type="entry name" value="ATAXIN1-like"/>
</dbReference>
<dbReference type="GeneID" id="110980021"/>
<evidence type="ECO:0000256" key="1">
    <source>
        <dbReference type="ARBA" id="ARBA00004123"/>
    </source>
</evidence>
<dbReference type="GO" id="GO:0005634">
    <property type="term" value="C:nucleus"/>
    <property type="evidence" value="ECO:0007669"/>
    <property type="project" value="UniProtKB-SubCell"/>
</dbReference>